<dbReference type="KEGG" id="ssai:N0B31_09970"/>
<feature type="domain" description="DM13" evidence="1">
    <location>
        <begin position="50"/>
        <end position="160"/>
    </location>
</feature>
<dbReference type="PROSITE" id="PS51549">
    <property type="entry name" value="DM13"/>
    <property type="match status" value="1"/>
</dbReference>
<reference evidence="2" key="1">
    <citation type="submission" date="2022-09" db="EMBL/GenBank/DDBJ databases">
        <title>Diverse halophilic archaea isolated from saline environments.</title>
        <authorList>
            <person name="Cui H.-L."/>
        </authorList>
    </citation>
    <scope>NUCLEOTIDE SEQUENCE</scope>
    <source>
        <strain evidence="2">ZS-35-S2</strain>
    </source>
</reference>
<name>A0A9E7R639_9EURY</name>
<keyword evidence="3" id="KW-1185">Reference proteome</keyword>
<dbReference type="AlphaFoldDB" id="A0A9E7R639"/>
<evidence type="ECO:0000259" key="1">
    <source>
        <dbReference type="PROSITE" id="PS51549"/>
    </source>
</evidence>
<dbReference type="EMBL" id="CP104003">
    <property type="protein sequence ID" value="UWM56601.1"/>
    <property type="molecule type" value="Genomic_DNA"/>
</dbReference>
<sequence length="160" mass="17007">MQNRTVVALGVAALSVVGGVFVFDVFFAAEASTQAVDTPLPEGAVVLSEGRFEGKAGHDVSGRVQLVELDGEHYLRFVDYDQEQGPDVFVYLTPAEDPDTGAEIAAGRRILVDGGADGGESTVEGTFLQRIPGDVDPADYRGVGVWCDRFRTPFGAATLR</sequence>
<proteinExistence type="predicted"/>
<dbReference type="Proteomes" id="UP001057580">
    <property type="component" value="Chromosome"/>
</dbReference>
<evidence type="ECO:0000313" key="3">
    <source>
        <dbReference type="Proteomes" id="UP001057580"/>
    </source>
</evidence>
<dbReference type="RefSeq" id="WP_260643715.1">
    <property type="nucleotide sequence ID" value="NZ_CP104003.1"/>
</dbReference>
<dbReference type="Pfam" id="PF10517">
    <property type="entry name" value="DM13"/>
    <property type="match status" value="1"/>
</dbReference>
<dbReference type="GeneID" id="74942750"/>
<gene>
    <name evidence="2" type="ORF">N0B31_09970</name>
</gene>
<protein>
    <submittedName>
        <fullName evidence="2">DM13 domain-containing protein</fullName>
    </submittedName>
</protein>
<accession>A0A9E7R639</accession>
<organism evidence="2 3">
    <name type="scientific">Salinirubellus salinus</name>
    <dbReference type="NCBI Taxonomy" id="1364945"/>
    <lineage>
        <taxon>Archaea</taxon>
        <taxon>Methanobacteriati</taxon>
        <taxon>Methanobacteriota</taxon>
        <taxon>Stenosarchaea group</taxon>
        <taxon>Halobacteria</taxon>
        <taxon>Halobacteriales</taxon>
        <taxon>Natronomonadaceae</taxon>
        <taxon>Salinirubellus</taxon>
    </lineage>
</organism>
<evidence type="ECO:0000313" key="2">
    <source>
        <dbReference type="EMBL" id="UWM56601.1"/>
    </source>
</evidence>
<dbReference type="InterPro" id="IPR019545">
    <property type="entry name" value="DM13_domain"/>
</dbReference>